<keyword evidence="3 6" id="KW-0418">Kinase</keyword>
<proteinExistence type="predicted"/>
<dbReference type="SUPFAM" id="SSF56112">
    <property type="entry name" value="Protein kinase-like (PK-like)"/>
    <property type="match status" value="1"/>
</dbReference>
<dbReference type="InterPro" id="IPR000719">
    <property type="entry name" value="Prot_kinase_dom"/>
</dbReference>
<dbReference type="PANTHER" id="PTHR43289:SF6">
    <property type="entry name" value="SERINE_THREONINE-PROTEIN KINASE NEKL-3"/>
    <property type="match status" value="1"/>
</dbReference>
<gene>
    <name evidence="6" type="primary">pknB</name>
    <name evidence="6" type="ORF">DB43_DK00160</name>
</gene>
<dbReference type="EC" id="2.7.11.1" evidence="6"/>
<evidence type="ECO:0000256" key="2">
    <source>
        <dbReference type="ARBA" id="ARBA00022741"/>
    </source>
</evidence>
<evidence type="ECO:0000259" key="5">
    <source>
        <dbReference type="PROSITE" id="PS50011"/>
    </source>
</evidence>
<comment type="caution">
    <text evidence="6">The sequence shown here is derived from an EMBL/GenBank/DDBJ whole genome shotgun (WGS) entry which is preliminary data.</text>
</comment>
<evidence type="ECO:0000256" key="3">
    <source>
        <dbReference type="ARBA" id="ARBA00022777"/>
    </source>
</evidence>
<keyword evidence="2" id="KW-0547">Nucleotide-binding</keyword>
<dbReference type="InterPro" id="IPR011009">
    <property type="entry name" value="Kinase-like_dom_sf"/>
</dbReference>
<dbReference type="InterPro" id="IPR036457">
    <property type="entry name" value="PPM-type-like_dom_sf"/>
</dbReference>
<accession>A0A0C1C5T9</accession>
<dbReference type="InterPro" id="IPR001932">
    <property type="entry name" value="PPM-type_phosphatase-like_dom"/>
</dbReference>
<reference evidence="6 7" key="1">
    <citation type="journal article" date="2014" name="Mol. Biol. Evol.">
        <title>Massive expansion of Ubiquitination-related gene families within the Chlamydiae.</title>
        <authorList>
            <person name="Domman D."/>
            <person name="Collingro A."/>
            <person name="Lagkouvardos I."/>
            <person name="Gehre L."/>
            <person name="Weinmaier T."/>
            <person name="Rattei T."/>
            <person name="Subtil A."/>
            <person name="Horn M."/>
        </authorList>
    </citation>
    <scope>NUCLEOTIDE SEQUENCE [LARGE SCALE GENOMIC DNA]</scope>
    <source>
        <strain evidence="6 7">OEW1</strain>
    </source>
</reference>
<dbReference type="GO" id="GO:0005524">
    <property type="term" value="F:ATP binding"/>
    <property type="evidence" value="ECO:0007669"/>
    <property type="project" value="UniProtKB-KW"/>
</dbReference>
<protein>
    <submittedName>
        <fullName evidence="6">Putative serine/threonine-protein kinase PknB</fullName>
        <ecNumber evidence="6">2.7.11.1</ecNumber>
    </submittedName>
</protein>
<dbReference type="Gene3D" id="1.10.510.10">
    <property type="entry name" value="Transferase(Phosphotransferase) domain 1"/>
    <property type="match status" value="1"/>
</dbReference>
<dbReference type="PROSITE" id="PS00108">
    <property type="entry name" value="PROTEIN_KINASE_ST"/>
    <property type="match status" value="1"/>
</dbReference>
<dbReference type="Gene3D" id="3.60.40.10">
    <property type="entry name" value="PPM-type phosphatase domain"/>
    <property type="match status" value="1"/>
</dbReference>
<dbReference type="PROSITE" id="PS50011">
    <property type="entry name" value="PROTEIN_KINASE_DOM"/>
    <property type="match status" value="1"/>
</dbReference>
<organism evidence="6 7">
    <name type="scientific">Parachlamydia acanthamoebae</name>
    <dbReference type="NCBI Taxonomy" id="83552"/>
    <lineage>
        <taxon>Bacteria</taxon>
        <taxon>Pseudomonadati</taxon>
        <taxon>Chlamydiota</taxon>
        <taxon>Chlamydiia</taxon>
        <taxon>Parachlamydiales</taxon>
        <taxon>Parachlamydiaceae</taxon>
        <taxon>Parachlamydia</taxon>
    </lineage>
</organism>
<keyword evidence="4" id="KW-0067">ATP-binding</keyword>
<evidence type="ECO:0000313" key="6">
    <source>
        <dbReference type="EMBL" id="KIA78761.1"/>
    </source>
</evidence>
<dbReference type="Pfam" id="PF00069">
    <property type="entry name" value="Pkinase"/>
    <property type="match status" value="1"/>
</dbReference>
<dbReference type="Pfam" id="PF07228">
    <property type="entry name" value="SpoIIE"/>
    <property type="match status" value="1"/>
</dbReference>
<evidence type="ECO:0000256" key="4">
    <source>
        <dbReference type="ARBA" id="ARBA00022840"/>
    </source>
</evidence>
<dbReference type="GO" id="GO:0004674">
    <property type="term" value="F:protein serine/threonine kinase activity"/>
    <property type="evidence" value="ECO:0007669"/>
    <property type="project" value="UniProtKB-EC"/>
</dbReference>
<dbReference type="PANTHER" id="PTHR43289">
    <property type="entry name" value="MITOGEN-ACTIVATED PROTEIN KINASE KINASE KINASE 20-RELATED"/>
    <property type="match status" value="1"/>
</dbReference>
<dbReference type="SMART" id="SM00220">
    <property type="entry name" value="S_TKc"/>
    <property type="match status" value="1"/>
</dbReference>
<evidence type="ECO:0000313" key="7">
    <source>
        <dbReference type="Proteomes" id="UP000031307"/>
    </source>
</evidence>
<dbReference type="Gene3D" id="3.30.200.20">
    <property type="entry name" value="Phosphorylase Kinase, domain 1"/>
    <property type="match status" value="1"/>
</dbReference>
<dbReference type="AlphaFoldDB" id="A0A0C1C5T9"/>
<keyword evidence="1 6" id="KW-0808">Transferase</keyword>
<dbReference type="CDD" id="cd14014">
    <property type="entry name" value="STKc_PknB_like"/>
    <property type="match status" value="1"/>
</dbReference>
<name>A0A0C1C5T9_9BACT</name>
<evidence type="ECO:0000256" key="1">
    <source>
        <dbReference type="ARBA" id="ARBA00022679"/>
    </source>
</evidence>
<dbReference type="PATRIC" id="fig|83552.4.peg.32"/>
<dbReference type="InterPro" id="IPR008271">
    <property type="entry name" value="Ser/Thr_kinase_AS"/>
</dbReference>
<dbReference type="EMBL" id="JSAM01000005">
    <property type="protein sequence ID" value="KIA78761.1"/>
    <property type="molecule type" value="Genomic_DNA"/>
</dbReference>
<feature type="domain" description="Protein kinase" evidence="5">
    <location>
        <begin position="36"/>
        <end position="307"/>
    </location>
</feature>
<dbReference type="Proteomes" id="UP000031307">
    <property type="component" value="Unassembled WGS sequence"/>
</dbReference>
<sequence length="535" mass="60042">MLMMSDDFHKSITSPGLLPPQQPDAHVEVPKKVGPYKIECLLQKGGMSILYLGTHPETKEPLVIKVLAPKFLGHPEAIRSFQHEAEVIALTDDPNIVKIYGHGSWEGGLYIAMEFVQGISLRQYILQNPISLKKAIELVIDIAYTLCHLHTRGIIHRDIKPENILVEDSGQIKLIDFGIAQKLTDKKTLQVVAQHRLVGTPIYMSPEQKENPESVSFPSDIYSLAIIAYELVLGKLSYGQIHLSLMPRSLQKILSKALQIKPEDRYQDMVDFIADLSAYLHSPNFQKEQKSGDRLSELSESLKHAQTLLFPDKAPFWSRVDVGIANYKGMRVFGVFYDLFDVPGGGYAVLMGESSEKTEASVLYTATLRGMGRALARTCKSPQDFVTRLNDILIHETTRQIFNLNYLVLLPDENQFHYISCGYGHLWSLSPSDPIPVKIPSENLPLGIDPNAEFTHVSHNWEVGDSIVLDSLTPVSPSHEVQAPLSEDAIKRAIFENRDLTPQKQTEHLLRIAKSSSPEAILNWPISFISILRKQ</sequence>